<dbReference type="EMBL" id="CATOUU010000832">
    <property type="protein sequence ID" value="CAI9952472.1"/>
    <property type="molecule type" value="Genomic_DNA"/>
</dbReference>
<gene>
    <name evidence="1" type="ORF">HINF_LOCUS40117</name>
    <name evidence="2" type="ORF">HINF_LOCUS48615</name>
</gene>
<dbReference type="AlphaFoldDB" id="A0AA86QFY7"/>
<reference evidence="1" key="1">
    <citation type="submission" date="2023-06" db="EMBL/GenBank/DDBJ databases">
        <authorList>
            <person name="Kurt Z."/>
        </authorList>
    </citation>
    <scope>NUCLEOTIDE SEQUENCE</scope>
</reference>
<dbReference type="EMBL" id="CAXDID020000224">
    <property type="protein sequence ID" value="CAL6059160.1"/>
    <property type="molecule type" value="Genomic_DNA"/>
</dbReference>
<sequence length="177" mass="20427">MRSHCHIIYVPKNTTPQNQVLDVSVNGPFKAYLRGIHHRYCVREHNKILNMNAHVGHIPEEANIKIPPPQRRNSYFQIMETISLIDPSVVIHGFEKIQILTTSTTKTPPNLYVARGGQQILGFAEFSHQRTFWNCCVNENNIGIDQILFPRDVDIAINDDEDEEDEAFVFDEEENQE</sequence>
<comment type="caution">
    <text evidence="1">The sequence shown here is derived from an EMBL/GenBank/DDBJ whole genome shotgun (WGS) entry which is preliminary data.</text>
</comment>
<proteinExistence type="predicted"/>
<name>A0AA86QFY7_9EUKA</name>
<organism evidence="1">
    <name type="scientific">Hexamita inflata</name>
    <dbReference type="NCBI Taxonomy" id="28002"/>
    <lineage>
        <taxon>Eukaryota</taxon>
        <taxon>Metamonada</taxon>
        <taxon>Diplomonadida</taxon>
        <taxon>Hexamitidae</taxon>
        <taxon>Hexamitinae</taxon>
        <taxon>Hexamita</taxon>
    </lineage>
</organism>
<dbReference type="Proteomes" id="UP001642409">
    <property type="component" value="Unassembled WGS sequence"/>
</dbReference>
<keyword evidence="3" id="KW-1185">Reference proteome</keyword>
<accession>A0AA86QFY7</accession>
<evidence type="ECO:0000313" key="2">
    <source>
        <dbReference type="EMBL" id="CAL6059160.1"/>
    </source>
</evidence>
<protein>
    <submittedName>
        <fullName evidence="2">Hypothetical_protein</fullName>
    </submittedName>
</protein>
<evidence type="ECO:0000313" key="3">
    <source>
        <dbReference type="Proteomes" id="UP001642409"/>
    </source>
</evidence>
<evidence type="ECO:0000313" key="1">
    <source>
        <dbReference type="EMBL" id="CAI9952472.1"/>
    </source>
</evidence>
<reference evidence="2 3" key="2">
    <citation type="submission" date="2024-07" db="EMBL/GenBank/DDBJ databases">
        <authorList>
            <person name="Akdeniz Z."/>
        </authorList>
    </citation>
    <scope>NUCLEOTIDE SEQUENCE [LARGE SCALE GENOMIC DNA]</scope>
</reference>